<comment type="caution">
    <text evidence="2">The sequence shown here is derived from an EMBL/GenBank/DDBJ whole genome shotgun (WGS) entry which is preliminary data.</text>
</comment>
<reference evidence="2 3" key="1">
    <citation type="journal article" date="2017" name="Mol. Ecol.">
        <title>Comparative and population genomic landscape of Phellinus noxius: A hypervariable fungus causing root rot in trees.</title>
        <authorList>
            <person name="Chung C.L."/>
            <person name="Lee T.J."/>
            <person name="Akiba M."/>
            <person name="Lee H.H."/>
            <person name="Kuo T.H."/>
            <person name="Liu D."/>
            <person name="Ke H.M."/>
            <person name="Yokoi T."/>
            <person name="Roa M.B."/>
            <person name="Lu M.J."/>
            <person name="Chang Y.Y."/>
            <person name="Ann P.J."/>
            <person name="Tsai J.N."/>
            <person name="Chen C.Y."/>
            <person name="Tzean S.S."/>
            <person name="Ota Y."/>
            <person name="Hattori T."/>
            <person name="Sahashi N."/>
            <person name="Liou R.F."/>
            <person name="Kikuchi T."/>
            <person name="Tsai I.J."/>
        </authorList>
    </citation>
    <scope>NUCLEOTIDE SEQUENCE [LARGE SCALE GENOMIC DNA]</scope>
    <source>
        <strain evidence="2 3">FFPRI411160</strain>
    </source>
</reference>
<keyword evidence="3" id="KW-1185">Reference proteome</keyword>
<dbReference type="AlphaFoldDB" id="A0A286UA60"/>
<dbReference type="Proteomes" id="UP000217199">
    <property type="component" value="Unassembled WGS sequence"/>
</dbReference>
<proteinExistence type="predicted"/>
<name>A0A286UA60_9AGAM</name>
<evidence type="ECO:0000313" key="2">
    <source>
        <dbReference type="EMBL" id="PAV16457.1"/>
    </source>
</evidence>
<organism evidence="2 3">
    <name type="scientific">Pyrrhoderma noxium</name>
    <dbReference type="NCBI Taxonomy" id="2282107"/>
    <lineage>
        <taxon>Eukaryota</taxon>
        <taxon>Fungi</taxon>
        <taxon>Dikarya</taxon>
        <taxon>Basidiomycota</taxon>
        <taxon>Agaricomycotina</taxon>
        <taxon>Agaricomycetes</taxon>
        <taxon>Hymenochaetales</taxon>
        <taxon>Hymenochaetaceae</taxon>
        <taxon>Pyrrhoderma</taxon>
    </lineage>
</organism>
<protein>
    <submittedName>
        <fullName evidence="2">Uncharacterized protein</fullName>
    </submittedName>
</protein>
<sequence length="141" mass="15661">MESYGEGERPEGIWRSDIRGVKVFKWFGWYVGSKSDTGKKKRRGNARGAERRRQEGETEKVGTLEANRADKSWVNLGNAGCDHDSGMEIDSGLGRMGIEADWKLKLRSGPGTLGFGNPELLRDGLFGLWTSLGGNLSRWIV</sequence>
<gene>
    <name evidence="2" type="ORF">PNOK_0807700</name>
</gene>
<dbReference type="EMBL" id="NBII01000008">
    <property type="protein sequence ID" value="PAV16457.1"/>
    <property type="molecule type" value="Genomic_DNA"/>
</dbReference>
<feature type="compositionally biased region" description="Basic and acidic residues" evidence="1">
    <location>
        <begin position="48"/>
        <end position="64"/>
    </location>
</feature>
<dbReference type="InParanoid" id="A0A286UA60"/>
<evidence type="ECO:0000256" key="1">
    <source>
        <dbReference type="SAM" id="MobiDB-lite"/>
    </source>
</evidence>
<accession>A0A286UA60</accession>
<evidence type="ECO:0000313" key="3">
    <source>
        <dbReference type="Proteomes" id="UP000217199"/>
    </source>
</evidence>
<feature type="region of interest" description="Disordered" evidence="1">
    <location>
        <begin position="32"/>
        <end position="64"/>
    </location>
</feature>